<name>A0A915U247_9BACT</name>
<dbReference type="GO" id="GO:0005737">
    <property type="term" value="C:cytoplasm"/>
    <property type="evidence" value="ECO:0007669"/>
    <property type="project" value="UniProtKB-SubCell"/>
</dbReference>
<dbReference type="GO" id="GO:0046983">
    <property type="term" value="F:protein dimerization activity"/>
    <property type="evidence" value="ECO:0007669"/>
    <property type="project" value="InterPro"/>
</dbReference>
<dbReference type="Pfam" id="PF00072">
    <property type="entry name" value="Response_reg"/>
    <property type="match status" value="1"/>
</dbReference>
<dbReference type="PANTHER" id="PTHR24421:SF10">
    <property type="entry name" value="NITRATE_NITRITE SENSOR PROTEIN NARQ"/>
    <property type="match status" value="1"/>
</dbReference>
<evidence type="ECO:0000256" key="12">
    <source>
        <dbReference type="ARBA" id="ARBA00022777"/>
    </source>
</evidence>
<comment type="cofactor">
    <cofactor evidence="2">
        <name>[4Fe-4S] cluster</name>
        <dbReference type="ChEBI" id="CHEBI:49883"/>
    </cofactor>
</comment>
<dbReference type="PROSITE" id="PS50110">
    <property type="entry name" value="RESPONSE_REGULATORY"/>
    <property type="match status" value="1"/>
</dbReference>
<gene>
    <name evidence="23" type="ORF">GF1_14830</name>
</gene>
<dbReference type="Gene3D" id="3.40.50.2300">
    <property type="match status" value="1"/>
</dbReference>
<dbReference type="PANTHER" id="PTHR24421">
    <property type="entry name" value="NITRATE/NITRITE SENSOR PROTEIN NARX-RELATED"/>
    <property type="match status" value="1"/>
</dbReference>
<feature type="domain" description="Response regulatory" evidence="22">
    <location>
        <begin position="16"/>
        <end position="131"/>
    </location>
</feature>
<evidence type="ECO:0000256" key="4">
    <source>
        <dbReference type="ARBA" id="ARBA00012438"/>
    </source>
</evidence>
<feature type="coiled-coil region" evidence="20">
    <location>
        <begin position="136"/>
        <end position="181"/>
    </location>
</feature>
<evidence type="ECO:0000259" key="22">
    <source>
        <dbReference type="PROSITE" id="PS50110"/>
    </source>
</evidence>
<evidence type="ECO:0000313" key="24">
    <source>
        <dbReference type="Proteomes" id="UP001063350"/>
    </source>
</evidence>
<keyword evidence="7" id="KW-0963">Cytoplasm</keyword>
<keyword evidence="8 19" id="KW-0597">Phosphoprotein</keyword>
<keyword evidence="6" id="KW-0004">4Fe-4S</keyword>
<dbReference type="EMBL" id="AP024233">
    <property type="protein sequence ID" value="BCO09107.1"/>
    <property type="molecule type" value="Genomic_DNA"/>
</dbReference>
<dbReference type="GO" id="GO:0051539">
    <property type="term" value="F:4 iron, 4 sulfur cluster binding"/>
    <property type="evidence" value="ECO:0007669"/>
    <property type="project" value="UniProtKB-KW"/>
</dbReference>
<dbReference type="InterPro" id="IPR011712">
    <property type="entry name" value="Sig_transdc_His_kin_sub3_dim/P"/>
</dbReference>
<dbReference type="InterPro" id="IPR005467">
    <property type="entry name" value="His_kinase_dom"/>
</dbReference>
<evidence type="ECO:0000256" key="20">
    <source>
        <dbReference type="SAM" id="Coils"/>
    </source>
</evidence>
<keyword evidence="24" id="KW-1185">Reference proteome</keyword>
<evidence type="ECO:0000256" key="8">
    <source>
        <dbReference type="ARBA" id="ARBA00022553"/>
    </source>
</evidence>
<dbReference type="Gene3D" id="1.20.5.1930">
    <property type="match status" value="1"/>
</dbReference>
<dbReference type="Pfam" id="PF02518">
    <property type="entry name" value="HATPase_c"/>
    <property type="match status" value="1"/>
</dbReference>
<dbReference type="RefSeq" id="WP_267928976.1">
    <property type="nucleotide sequence ID" value="NZ_AP024233.1"/>
</dbReference>
<keyword evidence="11" id="KW-0547">Nucleotide-binding</keyword>
<dbReference type="GO" id="GO:0046872">
    <property type="term" value="F:metal ion binding"/>
    <property type="evidence" value="ECO:0007669"/>
    <property type="project" value="UniProtKB-KW"/>
</dbReference>
<dbReference type="EC" id="2.7.13.3" evidence="4"/>
<feature type="modified residue" description="4-aspartylphosphate" evidence="19">
    <location>
        <position position="65"/>
    </location>
</feature>
<dbReference type="SMART" id="SM00448">
    <property type="entry name" value="REC"/>
    <property type="match status" value="1"/>
</dbReference>
<dbReference type="AlphaFoldDB" id="A0A915U247"/>
<evidence type="ECO:0000256" key="13">
    <source>
        <dbReference type="ARBA" id="ARBA00022840"/>
    </source>
</evidence>
<evidence type="ECO:0000256" key="7">
    <source>
        <dbReference type="ARBA" id="ARBA00022490"/>
    </source>
</evidence>
<evidence type="ECO:0000259" key="21">
    <source>
        <dbReference type="PROSITE" id="PS50109"/>
    </source>
</evidence>
<accession>A0A915U247</accession>
<organism evidence="23 24">
    <name type="scientific">Desulfolithobacter dissulfuricans</name>
    <dbReference type="NCBI Taxonomy" id="2795293"/>
    <lineage>
        <taxon>Bacteria</taxon>
        <taxon>Pseudomonadati</taxon>
        <taxon>Thermodesulfobacteriota</taxon>
        <taxon>Desulfobulbia</taxon>
        <taxon>Desulfobulbales</taxon>
        <taxon>Desulfobulbaceae</taxon>
        <taxon>Desulfolithobacter</taxon>
    </lineage>
</organism>
<evidence type="ECO:0000256" key="19">
    <source>
        <dbReference type="PROSITE-ProRule" id="PRU00169"/>
    </source>
</evidence>
<proteinExistence type="predicted"/>
<evidence type="ECO:0000256" key="2">
    <source>
        <dbReference type="ARBA" id="ARBA00001966"/>
    </source>
</evidence>
<dbReference type="InterPro" id="IPR004358">
    <property type="entry name" value="Sig_transdc_His_kin-like_C"/>
</dbReference>
<keyword evidence="12" id="KW-0418">Kinase</keyword>
<dbReference type="CDD" id="cd17569">
    <property type="entry name" value="REC_HupR-like"/>
    <property type="match status" value="1"/>
</dbReference>
<dbReference type="InterPro" id="IPR003594">
    <property type="entry name" value="HATPase_dom"/>
</dbReference>
<dbReference type="Pfam" id="PF07730">
    <property type="entry name" value="HisKA_3"/>
    <property type="match status" value="1"/>
</dbReference>
<dbReference type="Gene3D" id="3.30.565.10">
    <property type="entry name" value="Histidine kinase-like ATPase, C-terminal domain"/>
    <property type="match status" value="1"/>
</dbReference>
<dbReference type="SMART" id="SM00387">
    <property type="entry name" value="HATPase_c"/>
    <property type="match status" value="1"/>
</dbReference>
<evidence type="ECO:0000256" key="16">
    <source>
        <dbReference type="ARBA" id="ARBA00023014"/>
    </source>
</evidence>
<evidence type="ECO:0000256" key="11">
    <source>
        <dbReference type="ARBA" id="ARBA00022741"/>
    </source>
</evidence>
<dbReference type="GO" id="GO:0005524">
    <property type="term" value="F:ATP binding"/>
    <property type="evidence" value="ECO:0007669"/>
    <property type="project" value="UniProtKB-KW"/>
</dbReference>
<keyword evidence="9" id="KW-0808">Transferase</keyword>
<evidence type="ECO:0000256" key="1">
    <source>
        <dbReference type="ARBA" id="ARBA00000085"/>
    </source>
</evidence>
<keyword evidence="20" id="KW-0175">Coiled coil</keyword>
<comment type="catalytic activity">
    <reaction evidence="1">
        <text>ATP + protein L-histidine = ADP + protein N-phospho-L-histidine.</text>
        <dbReference type="EC" id="2.7.13.3"/>
    </reaction>
</comment>
<keyword evidence="14" id="KW-0408">Iron</keyword>
<comment type="subcellular location">
    <subcellularLocation>
        <location evidence="3">Cytoplasm</location>
    </subcellularLocation>
</comment>
<evidence type="ECO:0000256" key="17">
    <source>
        <dbReference type="ARBA" id="ARBA00024827"/>
    </source>
</evidence>
<dbReference type="SUPFAM" id="SSF55874">
    <property type="entry name" value="ATPase domain of HSP90 chaperone/DNA topoisomerase II/histidine kinase"/>
    <property type="match status" value="1"/>
</dbReference>
<dbReference type="PRINTS" id="PR00344">
    <property type="entry name" value="BCTRLSENSOR"/>
</dbReference>
<evidence type="ECO:0000256" key="6">
    <source>
        <dbReference type="ARBA" id="ARBA00022485"/>
    </source>
</evidence>
<dbReference type="InterPro" id="IPR050482">
    <property type="entry name" value="Sensor_HK_TwoCompSys"/>
</dbReference>
<evidence type="ECO:0000256" key="10">
    <source>
        <dbReference type="ARBA" id="ARBA00022723"/>
    </source>
</evidence>
<evidence type="ECO:0000256" key="3">
    <source>
        <dbReference type="ARBA" id="ARBA00004496"/>
    </source>
</evidence>
<evidence type="ECO:0000256" key="9">
    <source>
        <dbReference type="ARBA" id="ARBA00022679"/>
    </source>
</evidence>
<dbReference type="InterPro" id="IPR001789">
    <property type="entry name" value="Sig_transdc_resp-reg_receiver"/>
</dbReference>
<evidence type="ECO:0000256" key="18">
    <source>
        <dbReference type="ARBA" id="ARBA00030800"/>
    </source>
</evidence>
<keyword evidence="10" id="KW-0479">Metal-binding</keyword>
<dbReference type="CDD" id="cd16917">
    <property type="entry name" value="HATPase_UhpB-NarQ-NarX-like"/>
    <property type="match status" value="1"/>
</dbReference>
<evidence type="ECO:0000256" key="15">
    <source>
        <dbReference type="ARBA" id="ARBA00023012"/>
    </source>
</evidence>
<dbReference type="PROSITE" id="PS50109">
    <property type="entry name" value="HIS_KIN"/>
    <property type="match status" value="1"/>
</dbReference>
<keyword evidence="13" id="KW-0067">ATP-binding</keyword>
<evidence type="ECO:0000313" key="23">
    <source>
        <dbReference type="EMBL" id="BCO09107.1"/>
    </source>
</evidence>
<dbReference type="InterPro" id="IPR036890">
    <property type="entry name" value="HATPase_C_sf"/>
</dbReference>
<comment type="function">
    <text evidence="17">Member of the two-component regulatory system NreB/NreC involved in the control of dissimilatory nitrate/nitrite reduction in response to oxygen. NreB functions as a direct oxygen sensor histidine kinase which is autophosphorylated, in the absence of oxygen, probably at the conserved histidine residue, and transfers its phosphate group probably to a conserved aspartate residue of NreC. NreB/NreC activates the expression of the nitrate (narGHJI) and nitrite (nir) reductase operons, as well as the putative nitrate transporter gene narT.</text>
</comment>
<evidence type="ECO:0000256" key="5">
    <source>
        <dbReference type="ARBA" id="ARBA00017322"/>
    </source>
</evidence>
<dbReference type="KEGG" id="ddu:GF1_14830"/>
<dbReference type="Proteomes" id="UP001063350">
    <property type="component" value="Chromosome"/>
</dbReference>
<dbReference type="GO" id="GO:0016020">
    <property type="term" value="C:membrane"/>
    <property type="evidence" value="ECO:0007669"/>
    <property type="project" value="InterPro"/>
</dbReference>
<feature type="domain" description="Histidine kinase" evidence="21">
    <location>
        <begin position="189"/>
        <end position="389"/>
    </location>
</feature>
<keyword evidence="15" id="KW-0902">Two-component regulatory system</keyword>
<feature type="coiled-coil region" evidence="20">
    <location>
        <begin position="220"/>
        <end position="247"/>
    </location>
</feature>
<dbReference type="GO" id="GO:0000155">
    <property type="term" value="F:phosphorelay sensor kinase activity"/>
    <property type="evidence" value="ECO:0007669"/>
    <property type="project" value="InterPro"/>
</dbReference>
<protein>
    <recommendedName>
        <fullName evidence="5">Oxygen sensor histidine kinase NreB</fullName>
        <ecNumber evidence="4">2.7.13.3</ecNumber>
    </recommendedName>
    <alternativeName>
        <fullName evidence="18">Nitrogen regulation protein B</fullName>
    </alternativeName>
</protein>
<reference evidence="23" key="1">
    <citation type="submission" date="2020-12" db="EMBL/GenBank/DDBJ databases">
        <title>Desulfobium dissulfuricans gen. nov., sp. nov., a novel mesophilic, sulfate-reducing bacterium isolated from a deep-sea hydrothermal vent.</title>
        <authorList>
            <person name="Hashimoto Y."/>
            <person name="Tame A."/>
            <person name="Sawayama S."/>
            <person name="Miyazaki J."/>
            <person name="Takai K."/>
            <person name="Nakagawa S."/>
        </authorList>
    </citation>
    <scope>NUCLEOTIDE SEQUENCE</scope>
    <source>
        <strain evidence="23">GF1</strain>
    </source>
</reference>
<sequence>MISGHIPGSIQDRQIKVLFVDDDPINTTSFVVSFSDQYDILTAASGEEGLEIFQREKDIAIVLSDQKMDGMSGVDFLCRVYEKSPETVRIIVTGYVDVSDIIDAINKGHIYQYVLKPWDIVQLGLILDQAVQTWVLTRENRLLAEKLRRNNELLQEANEQLRNSEERLRFLSSALIKAQESERKRISMELHDELGQSLAAVKLQIKVLQNKLHDSSEISMVEINRNLEQLRGVLDEIIENVRRLSKNLSPVIIDDLGLDAAIENLVLNFSKIYGIRCAFQPCPLGHLFGHDAQRLIYRLIQETLNNVGRHSNARNMDIEFLLGEEQLVIRLQDDGEGFDLEEIEQQCASERGIGLTAMTERANMLGGEVRIKSARGQGTLVVFTIPVPAADSQFQKQCDG</sequence>
<evidence type="ECO:0000256" key="14">
    <source>
        <dbReference type="ARBA" id="ARBA00023004"/>
    </source>
</evidence>
<dbReference type="InterPro" id="IPR011006">
    <property type="entry name" value="CheY-like_superfamily"/>
</dbReference>
<dbReference type="SUPFAM" id="SSF52172">
    <property type="entry name" value="CheY-like"/>
    <property type="match status" value="1"/>
</dbReference>
<keyword evidence="16" id="KW-0411">Iron-sulfur</keyword>